<evidence type="ECO:0000256" key="14">
    <source>
        <dbReference type="PIRNR" id="PIRNR006135"/>
    </source>
</evidence>
<sequence length="173" mass="18916">MLPKLTFVLGGAASGKSLWAEKLLLNSGLDPVYLATARAFDDEIKLRIKDHKSRRSDHWLNLEAEKELTRALSDRCPTQAVLIDCATMWLTNLMMDEAEIAPAQSRLLKSLNRCPAPVVIVSNEVGHGIVPDNALARQFREAQGRLNIALAAQSDLTVLVVAGLPQVLKGQLP</sequence>
<evidence type="ECO:0000256" key="8">
    <source>
        <dbReference type="ARBA" id="ARBA00022573"/>
    </source>
</evidence>
<dbReference type="EC" id="2.7.1.156" evidence="14"/>
<dbReference type="PIRSF" id="PIRSF006135">
    <property type="entry name" value="CobU"/>
    <property type="match status" value="1"/>
</dbReference>
<evidence type="ECO:0000256" key="9">
    <source>
        <dbReference type="ARBA" id="ARBA00022679"/>
    </source>
</evidence>
<dbReference type="Gene3D" id="3.40.50.300">
    <property type="entry name" value="P-loop containing nucleotide triphosphate hydrolases"/>
    <property type="match status" value="1"/>
</dbReference>
<keyword evidence="10 14" id="KW-0547">Nucleotide-binding</keyword>
<dbReference type="EC" id="2.7.7.62" evidence="14"/>
<evidence type="ECO:0000256" key="3">
    <source>
        <dbReference type="ARBA" id="ARBA00001522"/>
    </source>
</evidence>
<accession>A0A640VQB2</accession>
<evidence type="ECO:0000256" key="5">
    <source>
        <dbReference type="ARBA" id="ARBA00004692"/>
    </source>
</evidence>
<keyword evidence="13 14" id="KW-0342">GTP-binding</keyword>
<proteinExistence type="inferred from homology"/>
<feature type="active site" description="GMP-histidine intermediate" evidence="15">
    <location>
        <position position="51"/>
    </location>
</feature>
<dbReference type="AlphaFoldDB" id="A0A640VQB2"/>
<keyword evidence="9 14" id="KW-0808">Transferase</keyword>
<comment type="pathway">
    <text evidence="6 14">Cofactor biosynthesis; adenosylcobalamin biosynthesis; adenosylcobalamin from cob(II)yrinate a,c-diamide: step 5/7.</text>
</comment>
<evidence type="ECO:0000256" key="1">
    <source>
        <dbReference type="ARBA" id="ARBA00000312"/>
    </source>
</evidence>
<dbReference type="InterPro" id="IPR027417">
    <property type="entry name" value="P-loop_NTPase"/>
</dbReference>
<dbReference type="GO" id="GO:0009236">
    <property type="term" value="P:cobalamin biosynthetic process"/>
    <property type="evidence" value="ECO:0007669"/>
    <property type="project" value="UniProtKB-UniRule"/>
</dbReference>
<evidence type="ECO:0000256" key="11">
    <source>
        <dbReference type="ARBA" id="ARBA00022777"/>
    </source>
</evidence>
<evidence type="ECO:0000256" key="13">
    <source>
        <dbReference type="ARBA" id="ARBA00023134"/>
    </source>
</evidence>
<comment type="catalytic activity">
    <reaction evidence="2 14">
        <text>adenosylcob(III)inamide phosphate + GTP + H(+) = adenosylcob(III)inamide-GDP + diphosphate</text>
        <dbReference type="Rhea" id="RHEA:22712"/>
        <dbReference type="ChEBI" id="CHEBI:15378"/>
        <dbReference type="ChEBI" id="CHEBI:33019"/>
        <dbReference type="ChEBI" id="CHEBI:37565"/>
        <dbReference type="ChEBI" id="CHEBI:58502"/>
        <dbReference type="ChEBI" id="CHEBI:60487"/>
        <dbReference type="EC" id="2.7.7.62"/>
    </reaction>
</comment>
<dbReference type="GO" id="GO:0005524">
    <property type="term" value="F:ATP binding"/>
    <property type="evidence" value="ECO:0007669"/>
    <property type="project" value="UniProtKB-UniRule"/>
</dbReference>
<dbReference type="CDD" id="cd00544">
    <property type="entry name" value="CobU"/>
    <property type="match status" value="1"/>
</dbReference>
<evidence type="ECO:0000256" key="4">
    <source>
        <dbReference type="ARBA" id="ARBA00003889"/>
    </source>
</evidence>
<dbReference type="SUPFAM" id="SSF52540">
    <property type="entry name" value="P-loop containing nucleoside triphosphate hydrolases"/>
    <property type="match status" value="1"/>
</dbReference>
<dbReference type="Proteomes" id="UP000436522">
    <property type="component" value="Unassembled WGS sequence"/>
</dbReference>
<feature type="binding site" evidence="16">
    <location>
        <begin position="35"/>
        <end position="37"/>
    </location>
    <ligand>
        <name>GTP</name>
        <dbReference type="ChEBI" id="CHEBI:37565"/>
    </ligand>
</feature>
<comment type="catalytic activity">
    <reaction evidence="1 14">
        <text>adenosylcob(III)inamide + ATP = adenosylcob(III)inamide phosphate + ADP + H(+)</text>
        <dbReference type="Rhea" id="RHEA:15769"/>
        <dbReference type="ChEBI" id="CHEBI:2480"/>
        <dbReference type="ChEBI" id="CHEBI:15378"/>
        <dbReference type="ChEBI" id="CHEBI:30616"/>
        <dbReference type="ChEBI" id="CHEBI:58502"/>
        <dbReference type="ChEBI" id="CHEBI:456216"/>
        <dbReference type="EC" id="2.7.1.156"/>
    </reaction>
</comment>
<feature type="binding site" evidence="16">
    <location>
        <begin position="10"/>
        <end position="17"/>
    </location>
    <ligand>
        <name>GTP</name>
        <dbReference type="ChEBI" id="CHEBI:37565"/>
    </ligand>
</feature>
<dbReference type="PANTHER" id="PTHR34848">
    <property type="match status" value="1"/>
</dbReference>
<keyword evidence="18" id="KW-1185">Reference proteome</keyword>
<feature type="binding site" evidence="16">
    <location>
        <begin position="52"/>
        <end position="55"/>
    </location>
    <ligand>
        <name>GTP</name>
        <dbReference type="ChEBI" id="CHEBI:37565"/>
    </ligand>
</feature>
<comment type="caution">
    <text evidence="17">The sequence shown here is derived from an EMBL/GenBank/DDBJ whole genome shotgun (WGS) entry which is preliminary data.</text>
</comment>
<dbReference type="OrthoDB" id="9788370at2"/>
<dbReference type="GO" id="GO:0043752">
    <property type="term" value="F:adenosylcobinamide kinase activity"/>
    <property type="evidence" value="ECO:0007669"/>
    <property type="project" value="UniProtKB-EC"/>
</dbReference>
<reference evidence="17 18" key="1">
    <citation type="submission" date="2019-12" db="EMBL/GenBank/DDBJ databases">
        <title>Roseobacter cerasinus sp. nov., isolated from seawater around aquaculture.</title>
        <authorList>
            <person name="Muramatsu S."/>
            <person name="Takabe Y."/>
            <person name="Mori K."/>
            <person name="Takaichi S."/>
            <person name="Hanada S."/>
        </authorList>
    </citation>
    <scope>NUCLEOTIDE SEQUENCE [LARGE SCALE GENOMIC DNA]</scope>
    <source>
        <strain evidence="17 18">AI77</strain>
    </source>
</reference>
<protein>
    <recommendedName>
        <fullName evidence="14">Bifunctional adenosylcobalamin biosynthesis protein</fullName>
        <ecNumber evidence="14">2.7.1.156</ecNumber>
        <ecNumber evidence="14">2.7.7.62</ecNumber>
    </recommendedName>
</protein>
<evidence type="ECO:0000313" key="18">
    <source>
        <dbReference type="Proteomes" id="UP000436522"/>
    </source>
</evidence>
<organism evidence="17 18">
    <name type="scientific">Roseobacter cerasinus</name>
    <dbReference type="NCBI Taxonomy" id="2602289"/>
    <lineage>
        <taxon>Bacteria</taxon>
        <taxon>Pseudomonadati</taxon>
        <taxon>Pseudomonadota</taxon>
        <taxon>Alphaproteobacteria</taxon>
        <taxon>Rhodobacterales</taxon>
        <taxon>Roseobacteraceae</taxon>
        <taxon>Roseobacter</taxon>
    </lineage>
</organism>
<evidence type="ECO:0000256" key="12">
    <source>
        <dbReference type="ARBA" id="ARBA00022840"/>
    </source>
</evidence>
<dbReference type="UniPathway" id="UPA00148">
    <property type="reaction ID" value="UER00236"/>
</dbReference>
<name>A0A640VQB2_9RHOB</name>
<dbReference type="GO" id="GO:0005525">
    <property type="term" value="F:GTP binding"/>
    <property type="evidence" value="ECO:0007669"/>
    <property type="project" value="UniProtKB-UniRule"/>
</dbReference>
<comment type="similarity">
    <text evidence="7 14">Belongs to the CobU/CobP family.</text>
</comment>
<dbReference type="GO" id="GO:0008820">
    <property type="term" value="F:cobinamide phosphate guanylyltransferase activity"/>
    <property type="evidence" value="ECO:0007669"/>
    <property type="project" value="UniProtKB-UniRule"/>
</dbReference>
<comment type="catalytic activity">
    <reaction evidence="3">
        <text>adenosylcob(III)inamide + GTP = adenosylcob(III)inamide phosphate + GDP + H(+)</text>
        <dbReference type="Rhea" id="RHEA:15765"/>
        <dbReference type="ChEBI" id="CHEBI:2480"/>
        <dbReference type="ChEBI" id="CHEBI:15378"/>
        <dbReference type="ChEBI" id="CHEBI:37565"/>
        <dbReference type="ChEBI" id="CHEBI:58189"/>
        <dbReference type="ChEBI" id="CHEBI:58502"/>
        <dbReference type="EC" id="2.7.1.156"/>
    </reaction>
</comment>
<dbReference type="InterPro" id="IPR003203">
    <property type="entry name" value="CobU/CobP"/>
</dbReference>
<comment type="function">
    <text evidence="4 14">Catalyzes ATP-dependent phosphorylation of adenosylcobinamide and addition of GMP to adenosylcobinamide phosphate.</text>
</comment>
<dbReference type="NCBIfam" id="NF004469">
    <property type="entry name" value="PRK05800.1"/>
    <property type="match status" value="1"/>
</dbReference>
<feature type="binding site" evidence="16">
    <location>
        <position position="63"/>
    </location>
    <ligand>
        <name>GTP</name>
        <dbReference type="ChEBI" id="CHEBI:37565"/>
    </ligand>
</feature>
<evidence type="ECO:0000256" key="7">
    <source>
        <dbReference type="ARBA" id="ARBA00007490"/>
    </source>
</evidence>
<feature type="binding site" evidence="16">
    <location>
        <position position="84"/>
    </location>
    <ligand>
        <name>GTP</name>
        <dbReference type="ChEBI" id="CHEBI:37565"/>
    </ligand>
</feature>
<keyword evidence="11 14" id="KW-0418">Kinase</keyword>
<comment type="pathway">
    <text evidence="5 14">Cofactor biosynthesis; adenosylcobalamin biosynthesis; adenosylcobalamin from cob(II)yrinate a,c-diamide: step 6/7.</text>
</comment>
<gene>
    <name evidence="17" type="ORF">So717_23610</name>
</gene>
<evidence type="ECO:0000256" key="16">
    <source>
        <dbReference type="PIRSR" id="PIRSR006135-2"/>
    </source>
</evidence>
<evidence type="ECO:0000256" key="15">
    <source>
        <dbReference type="PIRSR" id="PIRSR006135-1"/>
    </source>
</evidence>
<keyword evidence="8 14" id="KW-0169">Cobalamin biosynthesis</keyword>
<evidence type="ECO:0000313" key="17">
    <source>
        <dbReference type="EMBL" id="GFE50608.1"/>
    </source>
</evidence>
<evidence type="ECO:0000256" key="2">
    <source>
        <dbReference type="ARBA" id="ARBA00000711"/>
    </source>
</evidence>
<keyword evidence="12 14" id="KW-0067">ATP-binding</keyword>
<dbReference type="Pfam" id="PF02283">
    <property type="entry name" value="CobU"/>
    <property type="match status" value="1"/>
</dbReference>
<dbReference type="PANTHER" id="PTHR34848:SF1">
    <property type="entry name" value="BIFUNCTIONAL ADENOSYLCOBALAMIN BIOSYNTHESIS PROTEIN COBU"/>
    <property type="match status" value="1"/>
</dbReference>
<evidence type="ECO:0000256" key="6">
    <source>
        <dbReference type="ARBA" id="ARBA00005159"/>
    </source>
</evidence>
<dbReference type="EMBL" id="BLIV01000004">
    <property type="protein sequence ID" value="GFE50608.1"/>
    <property type="molecule type" value="Genomic_DNA"/>
</dbReference>
<evidence type="ECO:0000256" key="10">
    <source>
        <dbReference type="ARBA" id="ARBA00022741"/>
    </source>
</evidence>